<dbReference type="EMBL" id="MLJW01000536">
    <property type="protein sequence ID" value="OIQ85546.1"/>
    <property type="molecule type" value="Genomic_DNA"/>
</dbReference>
<organism evidence="2">
    <name type="scientific">mine drainage metagenome</name>
    <dbReference type="NCBI Taxonomy" id="410659"/>
    <lineage>
        <taxon>unclassified sequences</taxon>
        <taxon>metagenomes</taxon>
        <taxon>ecological metagenomes</taxon>
    </lineage>
</organism>
<proteinExistence type="predicted"/>
<dbReference type="AlphaFoldDB" id="A0A1J5QQ94"/>
<evidence type="ECO:0000313" key="2">
    <source>
        <dbReference type="EMBL" id="OIQ85546.1"/>
    </source>
</evidence>
<accession>A0A1J5QQ94</accession>
<name>A0A1J5QQ94_9ZZZZ</name>
<evidence type="ECO:0000256" key="1">
    <source>
        <dbReference type="SAM" id="MobiDB-lite"/>
    </source>
</evidence>
<protein>
    <submittedName>
        <fullName evidence="2">Uncharacterized protein</fullName>
    </submittedName>
</protein>
<feature type="region of interest" description="Disordered" evidence="1">
    <location>
        <begin position="1"/>
        <end position="26"/>
    </location>
</feature>
<reference evidence="2" key="1">
    <citation type="submission" date="2016-10" db="EMBL/GenBank/DDBJ databases">
        <title>Sequence of Gallionella enrichment culture.</title>
        <authorList>
            <person name="Poehlein A."/>
            <person name="Muehling M."/>
            <person name="Daniel R."/>
        </authorList>
    </citation>
    <scope>NUCLEOTIDE SEQUENCE</scope>
</reference>
<gene>
    <name evidence="2" type="ORF">GALL_326050</name>
</gene>
<comment type="caution">
    <text evidence="2">The sequence shown here is derived from an EMBL/GenBank/DDBJ whole genome shotgun (WGS) entry which is preliminary data.</text>
</comment>
<sequence>MAGERTYGQRRIRNAPPAPAAPLSARRRTLQTRVTYAQHAKAHVAAEALGISVSAFLAELIDRMEVDELGRPAWTSRYARQADAETNPEADPMRMSA</sequence>